<gene>
    <name evidence="1" type="ORF">FHS27_005774</name>
</gene>
<comment type="caution">
    <text evidence="1">The sequence shown here is derived from an EMBL/GenBank/DDBJ whole genome shotgun (WGS) entry which is preliminary data.</text>
</comment>
<dbReference type="PROSITE" id="PS51257">
    <property type="entry name" value="PROKAR_LIPOPROTEIN"/>
    <property type="match status" value="1"/>
</dbReference>
<dbReference type="AlphaFoldDB" id="A0A7W5E550"/>
<dbReference type="EMBL" id="JACHXU010000029">
    <property type="protein sequence ID" value="MBB3209929.1"/>
    <property type="molecule type" value="Genomic_DNA"/>
</dbReference>
<reference evidence="1 2" key="1">
    <citation type="submission" date="2020-08" db="EMBL/GenBank/DDBJ databases">
        <title>Genomic Encyclopedia of Type Strains, Phase III (KMG-III): the genomes of soil and plant-associated and newly described type strains.</title>
        <authorList>
            <person name="Whitman W."/>
        </authorList>
    </citation>
    <scope>NUCLEOTIDE SEQUENCE [LARGE SCALE GENOMIC DNA]</scope>
    <source>
        <strain evidence="1 2">CECT 8075</strain>
    </source>
</reference>
<dbReference type="RefSeq" id="WP_246421031.1">
    <property type="nucleotide sequence ID" value="NZ_JACHXU010000029.1"/>
</dbReference>
<dbReference type="Proteomes" id="UP000536179">
    <property type="component" value="Unassembled WGS sequence"/>
</dbReference>
<organism evidence="1 2">
    <name type="scientific">Aporhodopirellula rubra</name>
    <dbReference type="NCBI Taxonomy" id="980271"/>
    <lineage>
        <taxon>Bacteria</taxon>
        <taxon>Pseudomonadati</taxon>
        <taxon>Planctomycetota</taxon>
        <taxon>Planctomycetia</taxon>
        <taxon>Pirellulales</taxon>
        <taxon>Pirellulaceae</taxon>
        <taxon>Aporhodopirellula</taxon>
    </lineage>
</organism>
<name>A0A7W5E550_9BACT</name>
<evidence type="ECO:0000313" key="2">
    <source>
        <dbReference type="Proteomes" id="UP000536179"/>
    </source>
</evidence>
<evidence type="ECO:0000313" key="1">
    <source>
        <dbReference type="EMBL" id="MBB3209929.1"/>
    </source>
</evidence>
<proteinExistence type="predicted"/>
<keyword evidence="2" id="KW-1185">Reference proteome</keyword>
<sequence length="464" mass="52848">MLRFIYVIGESPMHGYAAARVLFLSLVAAMISTGCTRKVYEIQLKPDGTSIERTLTVWSETTSADKKVSPLPEGELRHFRQFYDSANDRLEGDKHVFSGRFEGEMPQDVGGAGSYTHFESPLGSTSLYSERFRGEDDLQDSIAKRNQAVDKIIALLLHWARNELPELETRQRIEVFLDQDLRRDLMNLSAYCLTHAMLSDLDEQEIGKRLAARMAQYLVERDYVRWQEVPRLLRVFSSEDPDQFAGLLHATVIRKLGIPEGESLAILADAERLANSLRESFRETEIYRTELARYQEEHPADDEGDSSEEIDPLGLLAGFALEATLPKSGSGWTVVEVDLECGIEPFATNGTWDEESKSVSWNDSIDDATIPVLAFAAWSQPDVENQERLFGSTVLSGEELAKYVFWYRGLNESEREQWDEFFSDVTPDDDWRERLDRFEFPEADQLAEVARRLLSEALTKTKTE</sequence>
<accession>A0A7W5E550</accession>
<protein>
    <submittedName>
        <fullName evidence="1">Uncharacterized protein</fullName>
    </submittedName>
</protein>